<feature type="compositionally biased region" description="Basic and acidic residues" evidence="1">
    <location>
        <begin position="8"/>
        <end position="21"/>
    </location>
</feature>
<dbReference type="InterPro" id="IPR011989">
    <property type="entry name" value="ARM-like"/>
</dbReference>
<dbReference type="Proteomes" id="UP000653454">
    <property type="component" value="Unassembled WGS sequence"/>
</dbReference>
<dbReference type="AlphaFoldDB" id="A0A8S4G6W9"/>
<dbReference type="InterPro" id="IPR016024">
    <property type="entry name" value="ARM-type_fold"/>
</dbReference>
<evidence type="ECO:0000313" key="2">
    <source>
        <dbReference type="EMBL" id="CAG9136803.1"/>
    </source>
</evidence>
<feature type="region of interest" description="Disordered" evidence="1">
    <location>
        <begin position="1"/>
        <end position="21"/>
    </location>
</feature>
<protein>
    <submittedName>
        <fullName evidence="2">(diamondback moth) hypothetical protein</fullName>
    </submittedName>
</protein>
<name>A0A8S4G6W9_PLUXY</name>
<evidence type="ECO:0000256" key="1">
    <source>
        <dbReference type="SAM" id="MobiDB-lite"/>
    </source>
</evidence>
<dbReference type="SUPFAM" id="SSF48371">
    <property type="entry name" value="ARM repeat"/>
    <property type="match status" value="1"/>
</dbReference>
<gene>
    <name evidence="2" type="ORF">PLXY2_LOCUS15074</name>
</gene>
<comment type="caution">
    <text evidence="2">The sequence shown here is derived from an EMBL/GenBank/DDBJ whole genome shotgun (WGS) entry which is preliminary data.</text>
</comment>
<accession>A0A8S4G6W9</accession>
<reference evidence="2" key="1">
    <citation type="submission" date="2020-11" db="EMBL/GenBank/DDBJ databases">
        <authorList>
            <person name="Whiteford S."/>
        </authorList>
    </citation>
    <scope>NUCLEOTIDE SEQUENCE</scope>
</reference>
<dbReference type="EMBL" id="CAJHNJ030000161">
    <property type="protein sequence ID" value="CAG9136803.1"/>
    <property type="molecule type" value="Genomic_DNA"/>
</dbReference>
<proteinExistence type="predicted"/>
<dbReference type="Gene3D" id="1.25.10.10">
    <property type="entry name" value="Leucine-rich Repeat Variant"/>
    <property type="match status" value="1"/>
</dbReference>
<keyword evidence="3" id="KW-1185">Reference proteome</keyword>
<organism evidence="2 3">
    <name type="scientific">Plutella xylostella</name>
    <name type="common">Diamondback moth</name>
    <name type="synonym">Plutella maculipennis</name>
    <dbReference type="NCBI Taxonomy" id="51655"/>
    <lineage>
        <taxon>Eukaryota</taxon>
        <taxon>Metazoa</taxon>
        <taxon>Ecdysozoa</taxon>
        <taxon>Arthropoda</taxon>
        <taxon>Hexapoda</taxon>
        <taxon>Insecta</taxon>
        <taxon>Pterygota</taxon>
        <taxon>Neoptera</taxon>
        <taxon>Endopterygota</taxon>
        <taxon>Lepidoptera</taxon>
        <taxon>Glossata</taxon>
        <taxon>Ditrysia</taxon>
        <taxon>Yponomeutoidea</taxon>
        <taxon>Plutellidae</taxon>
        <taxon>Plutella</taxon>
    </lineage>
</organism>
<evidence type="ECO:0000313" key="3">
    <source>
        <dbReference type="Proteomes" id="UP000653454"/>
    </source>
</evidence>
<sequence>MPKKPLQKARENRSSDKKDLTFHPYHITPETAHTAVLLLESEEDEILCQTLRAITKFSAQDTRNREILFQLDAIKYILPHIQHKALNVQRFALKALAQLCQLPTAPEIVLADAENVRTVAALLGKATNCRRTCLGTCRLRVAATSRSVLRRRSRLYSDIYVSQNRFRVLARETELPAKFRPVTSYRIDKFKSRLNRKLDYCRSSERNPNDAFKEIFQGLSQEFENVFTKKEVDVNCKLSLNDWATSGIYKSRRKLYDLYEQRIYS</sequence>